<dbReference type="Proteomes" id="UP001597168">
    <property type="component" value="Unassembled WGS sequence"/>
</dbReference>
<gene>
    <name evidence="1" type="ORF">ACFQ3T_14150</name>
</gene>
<dbReference type="RefSeq" id="WP_380723702.1">
    <property type="nucleotide sequence ID" value="NZ_JBHTLK010000059.1"/>
</dbReference>
<evidence type="ECO:0000313" key="2">
    <source>
        <dbReference type="Proteomes" id="UP001597168"/>
    </source>
</evidence>
<protein>
    <submittedName>
        <fullName evidence="1">Uncharacterized protein</fullName>
    </submittedName>
</protein>
<proteinExistence type="predicted"/>
<comment type="caution">
    <text evidence="1">The sequence shown here is derived from an EMBL/GenBank/DDBJ whole genome shotgun (WGS) entry which is preliminary data.</text>
</comment>
<sequence length="121" mass="13723">MTPAGGLIRGTEYDWATRGMFEFDVLLTHIGDEYEHGVTMFLSMPERIDVVSWGDGWSCEDTIGGIDCYHPELVVPDEAWPVLHFKAYPEAHIRDTIDVYATTADFEFAHEGVNYFNDTSL</sequence>
<organism evidence="1 2">
    <name type="scientific">Saccharothrix hoggarensis</name>
    <dbReference type="NCBI Taxonomy" id="913853"/>
    <lineage>
        <taxon>Bacteria</taxon>
        <taxon>Bacillati</taxon>
        <taxon>Actinomycetota</taxon>
        <taxon>Actinomycetes</taxon>
        <taxon>Pseudonocardiales</taxon>
        <taxon>Pseudonocardiaceae</taxon>
        <taxon>Saccharothrix</taxon>
    </lineage>
</organism>
<keyword evidence="2" id="KW-1185">Reference proteome</keyword>
<reference evidence="2" key="1">
    <citation type="journal article" date="2019" name="Int. J. Syst. Evol. Microbiol.">
        <title>The Global Catalogue of Microorganisms (GCM) 10K type strain sequencing project: providing services to taxonomists for standard genome sequencing and annotation.</title>
        <authorList>
            <consortium name="The Broad Institute Genomics Platform"/>
            <consortium name="The Broad Institute Genome Sequencing Center for Infectious Disease"/>
            <person name="Wu L."/>
            <person name="Ma J."/>
        </authorList>
    </citation>
    <scope>NUCLEOTIDE SEQUENCE [LARGE SCALE GENOMIC DNA]</scope>
    <source>
        <strain evidence="2">CCUG 60214</strain>
    </source>
</reference>
<evidence type="ECO:0000313" key="1">
    <source>
        <dbReference type="EMBL" id="MFD1148269.1"/>
    </source>
</evidence>
<accession>A0ABW3QTW4</accession>
<name>A0ABW3QTW4_9PSEU</name>
<dbReference type="EMBL" id="JBHTLK010000059">
    <property type="protein sequence ID" value="MFD1148269.1"/>
    <property type="molecule type" value="Genomic_DNA"/>
</dbReference>